<dbReference type="RefSeq" id="WP_146903015.1">
    <property type="nucleotide sequence ID" value="NZ_BJYS01000041.1"/>
</dbReference>
<sequence>MKAKVKLSNAEKIKRAKQICLLYSSGEFTIKSSCEAVGVDYSTFQHWAQPHLTEEDLVLGKFRRGFVLDVHLLYKRSLIENNINYKLLLKNSARQSLLDRITGTEYEEVQKEENLNEMGKIIPVKIRRITKRSLPDVSAIIFALKSLDKENFQDKMTHSINGHISIYTGFEHLTLSELEDKKRELQDQLNSDNDC</sequence>
<proteinExistence type="predicted"/>
<dbReference type="EMBL" id="BJYS01000041">
    <property type="protein sequence ID" value="GEO06611.1"/>
    <property type="molecule type" value="Genomic_DNA"/>
</dbReference>
<reference evidence="1 2" key="1">
    <citation type="submission" date="2019-07" db="EMBL/GenBank/DDBJ databases">
        <title>Whole genome shotgun sequence of Adhaeribacter aerolatus NBRC 106133.</title>
        <authorList>
            <person name="Hosoyama A."/>
            <person name="Uohara A."/>
            <person name="Ohji S."/>
            <person name="Ichikawa N."/>
        </authorList>
    </citation>
    <scope>NUCLEOTIDE SEQUENCE [LARGE SCALE GENOMIC DNA]</scope>
    <source>
        <strain evidence="1 2">NBRC 106133</strain>
    </source>
</reference>
<name>A0A512B3T1_9BACT</name>
<evidence type="ECO:0008006" key="3">
    <source>
        <dbReference type="Google" id="ProtNLM"/>
    </source>
</evidence>
<gene>
    <name evidence="1" type="ORF">AAE02nite_42750</name>
</gene>
<evidence type="ECO:0000313" key="2">
    <source>
        <dbReference type="Proteomes" id="UP000321532"/>
    </source>
</evidence>
<dbReference type="Proteomes" id="UP000321532">
    <property type="component" value="Unassembled WGS sequence"/>
</dbReference>
<dbReference type="OrthoDB" id="1495349at2"/>
<organism evidence="1 2">
    <name type="scientific">Adhaeribacter aerolatus</name>
    <dbReference type="NCBI Taxonomy" id="670289"/>
    <lineage>
        <taxon>Bacteria</taxon>
        <taxon>Pseudomonadati</taxon>
        <taxon>Bacteroidota</taxon>
        <taxon>Cytophagia</taxon>
        <taxon>Cytophagales</taxon>
        <taxon>Hymenobacteraceae</taxon>
        <taxon>Adhaeribacter</taxon>
    </lineage>
</organism>
<accession>A0A512B3T1</accession>
<evidence type="ECO:0000313" key="1">
    <source>
        <dbReference type="EMBL" id="GEO06611.1"/>
    </source>
</evidence>
<comment type="caution">
    <text evidence="1">The sequence shown here is derived from an EMBL/GenBank/DDBJ whole genome shotgun (WGS) entry which is preliminary data.</text>
</comment>
<protein>
    <recommendedName>
        <fullName evidence="3">Homeodomain phBC6A51-type domain-containing protein</fullName>
    </recommendedName>
</protein>
<dbReference type="AlphaFoldDB" id="A0A512B3T1"/>
<keyword evidence="2" id="KW-1185">Reference proteome</keyword>